<proteinExistence type="predicted"/>
<dbReference type="EMBL" id="JAUYZG010000019">
    <property type="protein sequence ID" value="KAK2879020.1"/>
    <property type="molecule type" value="Genomic_DNA"/>
</dbReference>
<sequence length="142" mass="15596">MCPTPLKKAKYLFSPQKRGSSFHSPPARRRTSLECELSSALNPGSQIKSQQGDLLTAAPLQVLPPRLIHTVTDRLPSAPTLHPKGKFLRASAHLLVTFPFTQPAESNQAEISLSHIISSSALRHSHCPTQAEKKDFRQGPQD</sequence>
<accession>A0AA88PF53</accession>
<protein>
    <submittedName>
        <fullName evidence="1">Uncharacterized protein</fullName>
    </submittedName>
</protein>
<name>A0AA88PF53_9TELE</name>
<organism evidence="1 2">
    <name type="scientific">Cirrhinus molitorella</name>
    <name type="common">mud carp</name>
    <dbReference type="NCBI Taxonomy" id="172907"/>
    <lineage>
        <taxon>Eukaryota</taxon>
        <taxon>Metazoa</taxon>
        <taxon>Chordata</taxon>
        <taxon>Craniata</taxon>
        <taxon>Vertebrata</taxon>
        <taxon>Euteleostomi</taxon>
        <taxon>Actinopterygii</taxon>
        <taxon>Neopterygii</taxon>
        <taxon>Teleostei</taxon>
        <taxon>Ostariophysi</taxon>
        <taxon>Cypriniformes</taxon>
        <taxon>Cyprinidae</taxon>
        <taxon>Labeoninae</taxon>
        <taxon>Labeonini</taxon>
        <taxon>Cirrhinus</taxon>
    </lineage>
</organism>
<gene>
    <name evidence="1" type="ORF">Q8A67_019811</name>
</gene>
<dbReference type="AlphaFoldDB" id="A0AA88PF53"/>
<evidence type="ECO:0000313" key="2">
    <source>
        <dbReference type="Proteomes" id="UP001187343"/>
    </source>
</evidence>
<reference evidence="1" key="1">
    <citation type="submission" date="2023-08" db="EMBL/GenBank/DDBJ databases">
        <title>Chromosome-level Genome Assembly of mud carp (Cirrhinus molitorella).</title>
        <authorList>
            <person name="Liu H."/>
        </authorList>
    </citation>
    <scope>NUCLEOTIDE SEQUENCE</scope>
    <source>
        <strain evidence="1">Prfri</strain>
        <tissue evidence="1">Muscle</tissue>
    </source>
</reference>
<comment type="caution">
    <text evidence="1">The sequence shown here is derived from an EMBL/GenBank/DDBJ whole genome shotgun (WGS) entry which is preliminary data.</text>
</comment>
<dbReference type="Proteomes" id="UP001187343">
    <property type="component" value="Unassembled WGS sequence"/>
</dbReference>
<keyword evidence="2" id="KW-1185">Reference proteome</keyword>
<evidence type="ECO:0000313" key="1">
    <source>
        <dbReference type="EMBL" id="KAK2879020.1"/>
    </source>
</evidence>